<dbReference type="OrthoDB" id="1669814at2759"/>
<evidence type="ECO:0000256" key="1">
    <source>
        <dbReference type="ARBA" id="ARBA00006484"/>
    </source>
</evidence>
<dbReference type="GeneID" id="35599446"/>
<dbReference type="Proteomes" id="UP000225277">
    <property type="component" value="Unassembled WGS sequence"/>
</dbReference>
<dbReference type="InterPro" id="IPR002347">
    <property type="entry name" value="SDR_fam"/>
</dbReference>
<keyword evidence="5" id="KW-1185">Reference proteome</keyword>
<evidence type="ECO:0000313" key="4">
    <source>
        <dbReference type="EMBL" id="CZT18425.1"/>
    </source>
</evidence>
<accession>A0A2D3UW34</accession>
<dbReference type="AlphaFoldDB" id="A0A2D3UW34"/>
<dbReference type="InterPro" id="IPR020904">
    <property type="entry name" value="Sc_DH/Rdtase_CS"/>
</dbReference>
<keyword evidence="3" id="KW-0560">Oxidoreductase</keyword>
<evidence type="ECO:0000256" key="3">
    <source>
        <dbReference type="ARBA" id="ARBA00023002"/>
    </source>
</evidence>
<protein>
    <submittedName>
        <fullName evidence="4">Related to D-arabinitol 2-dehydrogenase</fullName>
    </submittedName>
</protein>
<dbReference type="PROSITE" id="PS00061">
    <property type="entry name" value="ADH_SHORT"/>
    <property type="match status" value="1"/>
</dbReference>
<dbReference type="PANTHER" id="PTHR24321">
    <property type="entry name" value="DEHYDROGENASES, SHORT CHAIN"/>
    <property type="match status" value="1"/>
</dbReference>
<dbReference type="Pfam" id="PF13561">
    <property type="entry name" value="adh_short_C2"/>
    <property type="match status" value="1"/>
</dbReference>
<evidence type="ECO:0000313" key="5">
    <source>
        <dbReference type="Proteomes" id="UP000225277"/>
    </source>
</evidence>
<keyword evidence="2" id="KW-0521">NADP</keyword>
<dbReference type="PRINTS" id="PR00080">
    <property type="entry name" value="SDRFAMILY"/>
</dbReference>
<proteinExistence type="inferred from homology"/>
<dbReference type="STRING" id="112498.A0A2D3UW34"/>
<dbReference type="PANTHER" id="PTHR24321:SF8">
    <property type="entry name" value="ESTRADIOL 17-BETA-DEHYDROGENASE 8-RELATED"/>
    <property type="match status" value="1"/>
</dbReference>
<dbReference type="Gene3D" id="3.40.50.720">
    <property type="entry name" value="NAD(P)-binding Rossmann-like Domain"/>
    <property type="match status" value="1"/>
</dbReference>
<sequence>MAGIAGHASTTTVANIEDALWEQVIGINLTGVMICQREELQVMEDGGSVVNCASVAGIQGVKGQAAYSASKHGVVGLSKSAAKEMAFRGIRVNVIAPGLIDTPMISEVKDMVEAAFAGPAGEVVPLNRVGSPHEVASLVAFLLSDEAPFITGAVQVIDGGSAA</sequence>
<organism evidence="4 5">
    <name type="scientific">Ramularia collo-cygni</name>
    <dbReference type="NCBI Taxonomy" id="112498"/>
    <lineage>
        <taxon>Eukaryota</taxon>
        <taxon>Fungi</taxon>
        <taxon>Dikarya</taxon>
        <taxon>Ascomycota</taxon>
        <taxon>Pezizomycotina</taxon>
        <taxon>Dothideomycetes</taxon>
        <taxon>Dothideomycetidae</taxon>
        <taxon>Mycosphaerellales</taxon>
        <taxon>Mycosphaerellaceae</taxon>
        <taxon>Ramularia</taxon>
    </lineage>
</organism>
<gene>
    <name evidence="4" type="ORF">RCC_04270</name>
</gene>
<reference evidence="4 5" key="1">
    <citation type="submission" date="2016-03" db="EMBL/GenBank/DDBJ databases">
        <authorList>
            <person name="Ploux O."/>
        </authorList>
    </citation>
    <scope>NUCLEOTIDE SEQUENCE [LARGE SCALE GENOMIC DNA]</scope>
    <source>
        <strain evidence="4 5">URUG2</strain>
    </source>
</reference>
<evidence type="ECO:0000256" key="2">
    <source>
        <dbReference type="ARBA" id="ARBA00022857"/>
    </source>
</evidence>
<dbReference type="GO" id="GO:0016491">
    <property type="term" value="F:oxidoreductase activity"/>
    <property type="evidence" value="ECO:0007669"/>
    <property type="project" value="UniProtKB-KW"/>
</dbReference>
<dbReference type="PRINTS" id="PR00081">
    <property type="entry name" value="GDHRDH"/>
</dbReference>
<dbReference type="EMBL" id="FJUY01000005">
    <property type="protein sequence ID" value="CZT18425.1"/>
    <property type="molecule type" value="Genomic_DNA"/>
</dbReference>
<dbReference type="RefSeq" id="XP_023625315.1">
    <property type="nucleotide sequence ID" value="XM_023769547.1"/>
</dbReference>
<comment type="similarity">
    <text evidence="1">Belongs to the short-chain dehydrogenases/reductases (SDR) family.</text>
</comment>
<dbReference type="SUPFAM" id="SSF51735">
    <property type="entry name" value="NAD(P)-binding Rossmann-fold domains"/>
    <property type="match status" value="1"/>
</dbReference>
<dbReference type="InterPro" id="IPR036291">
    <property type="entry name" value="NAD(P)-bd_dom_sf"/>
</dbReference>
<name>A0A2D3UW34_9PEZI</name>